<protein>
    <submittedName>
        <fullName evidence="1">Uncharacterized protein m783R</fullName>
    </submittedName>
</protein>
<evidence type="ECO:0000313" key="2">
    <source>
        <dbReference type="Proteomes" id="UP000246715"/>
    </source>
</evidence>
<accession>A7IVG3</accession>
<proteinExistence type="predicted"/>
<evidence type="ECO:0000313" key="1">
    <source>
        <dbReference type="EMBL" id="ABT14337.1"/>
    </source>
</evidence>
<dbReference type="EMBL" id="DQ491001">
    <property type="protein sequence ID" value="ABT14337.1"/>
    <property type="molecule type" value="Genomic_DNA"/>
</dbReference>
<organismHost>
    <name type="scientific">Paramecium bursaria</name>
    <dbReference type="NCBI Taxonomy" id="74790"/>
</organismHost>
<name>A7IVG3_PBCVM</name>
<sequence>MLSTIEAQMLATIREMSTARPFCAREPLCVGFPFSGQHRREMRVIILSKLTASEEPLRLITFIRILVLENIRENFCFNSSRSLN</sequence>
<gene>
    <name evidence="1" type="primary">m783R</name>
    <name evidence="1" type="ORF">MT325_m783R</name>
</gene>
<organism evidence="1 2">
    <name type="scientific">Paramecium bursaria Chlorella virus MT325</name>
    <name type="common">PBCV-MT325</name>
    <dbReference type="NCBI Taxonomy" id="346932"/>
    <lineage>
        <taxon>Viruses</taxon>
        <taxon>Varidnaviria</taxon>
        <taxon>Bamfordvirae</taxon>
        <taxon>Nucleocytoviricota</taxon>
        <taxon>Megaviricetes</taxon>
        <taxon>Algavirales</taxon>
        <taxon>Phycodnaviridae</taxon>
        <taxon>Chlorovirus</taxon>
        <taxon>Chlorovirus conductrix</taxon>
        <taxon>Paramecium bursaria Chlorella virus A1</taxon>
    </lineage>
</organism>
<dbReference type="Proteomes" id="UP000246715">
    <property type="component" value="Segment"/>
</dbReference>
<reference evidence="1 2" key="1">
    <citation type="journal article" date="2007" name="Virology">
        <title>Sequence and annotation of the 314-kb MT325 and the 321-kb FR483 viruses that infect Chlorella Pbi.</title>
        <authorList>
            <person name="Fitzgerald L.A."/>
            <person name="Graves M.V."/>
            <person name="Li X."/>
            <person name="Feldblyum T."/>
            <person name="Hartigan J."/>
            <person name="Van Etten J.L."/>
        </authorList>
    </citation>
    <scope>NUCLEOTIDE SEQUENCE [LARGE SCALE GENOMIC DNA]</scope>
    <source>
        <strain evidence="1 2">MT325</strain>
    </source>
</reference>